<gene>
    <name evidence="3" type="ORF">DID87_06025</name>
</gene>
<feature type="transmembrane region" description="Helical" evidence="1">
    <location>
        <begin position="202"/>
        <end position="223"/>
    </location>
</feature>
<dbReference type="Proteomes" id="UP000313312">
    <property type="component" value="Unassembled WGS sequence"/>
</dbReference>
<comment type="caution">
    <text evidence="3">The sequence shown here is derived from an EMBL/GenBank/DDBJ whole genome shotgun (WGS) entry which is preliminary data.</text>
</comment>
<dbReference type="RefSeq" id="WP_056958038.1">
    <property type="nucleotide sequence ID" value="NZ_BAAAXT010000018.1"/>
</dbReference>
<feature type="transmembrane region" description="Helical" evidence="1">
    <location>
        <begin position="103"/>
        <end position="125"/>
    </location>
</feature>
<feature type="transmembrane region" description="Helical" evidence="1">
    <location>
        <begin position="269"/>
        <end position="286"/>
    </location>
</feature>
<feature type="transmembrane region" description="Helical" evidence="1">
    <location>
        <begin position="137"/>
        <end position="154"/>
    </location>
</feature>
<dbReference type="InterPro" id="IPR041489">
    <property type="entry name" value="PDZ_6"/>
</dbReference>
<name>A0A5C4THP8_FRUSA</name>
<accession>A0A5C4THP8</accession>
<feature type="domain" description="PDZ" evidence="2">
    <location>
        <begin position="303"/>
        <end position="359"/>
    </location>
</feature>
<feature type="transmembrane region" description="Helical" evidence="1">
    <location>
        <begin position="6"/>
        <end position="27"/>
    </location>
</feature>
<evidence type="ECO:0000259" key="2">
    <source>
        <dbReference type="PROSITE" id="PS50106"/>
    </source>
</evidence>
<dbReference type="Gene3D" id="2.30.42.10">
    <property type="match status" value="1"/>
</dbReference>
<feature type="transmembrane region" description="Helical" evidence="1">
    <location>
        <begin position="52"/>
        <end position="72"/>
    </location>
</feature>
<feature type="transmembrane region" description="Helical" evidence="1">
    <location>
        <begin position="244"/>
        <end position="263"/>
    </location>
</feature>
<dbReference type="PROSITE" id="PS50106">
    <property type="entry name" value="PDZ"/>
    <property type="match status" value="1"/>
</dbReference>
<keyword evidence="1" id="KW-0812">Transmembrane</keyword>
<organism evidence="3 4">
    <name type="scientific">Fructilactobacillus sanfranciscensis</name>
    <name type="common">Lactobacillus sanfranciscensis</name>
    <dbReference type="NCBI Taxonomy" id="1625"/>
    <lineage>
        <taxon>Bacteria</taxon>
        <taxon>Bacillati</taxon>
        <taxon>Bacillota</taxon>
        <taxon>Bacilli</taxon>
        <taxon>Lactobacillales</taxon>
        <taxon>Lactobacillaceae</taxon>
        <taxon>Fructilactobacillus</taxon>
    </lineage>
</organism>
<dbReference type="SUPFAM" id="SSF50156">
    <property type="entry name" value="PDZ domain-like"/>
    <property type="match status" value="1"/>
</dbReference>
<evidence type="ECO:0000313" key="4">
    <source>
        <dbReference type="Proteomes" id="UP000313312"/>
    </source>
</evidence>
<keyword evidence="1" id="KW-0472">Membrane</keyword>
<feature type="transmembrane region" description="Helical" evidence="1">
    <location>
        <begin position="175"/>
        <end position="196"/>
    </location>
</feature>
<dbReference type="InterPro" id="IPR036034">
    <property type="entry name" value="PDZ_sf"/>
</dbReference>
<proteinExistence type="predicted"/>
<dbReference type="AlphaFoldDB" id="A0A5C4THP8"/>
<evidence type="ECO:0000313" key="3">
    <source>
        <dbReference type="EMBL" id="TNK89976.1"/>
    </source>
</evidence>
<dbReference type="Pfam" id="PF17820">
    <property type="entry name" value="PDZ_6"/>
    <property type="match status" value="1"/>
</dbReference>
<sequence length="385" mass="43894">MQLAVNILFFFIMPVFWLGLIRTHLIYRRRVTRERKLFDSAINPNHTEFKSFMIGLIVLGIIGSLLTSLLGIEVNYSWVFLYEGLATLCLLIPGLMFPFTVMLISIIILVLFGDQFLYLILSWNFSNFLPEHTSMNMDFLALMTVVMILQYLFLKLNVKSFTSPIIQKNVRGNKVASYLFDKLTVVPLILFVPGNLLTSTSAFWPIFKIFGVKLSILVVPILIGFNFKFLGQASEKILKKITKAIGGLCWLSLGLTLDAFLWKNAMFDLMSVLLIGLCYFLVLHHYKKVDKQVDKQVEQAVDGIRILGVKNDTPASKMNLKIGDLIQEVNGQQVRNENQLYKALQSNPTYCRLKIKNRNGRLELKEAAIFADAPHEIGIVTFPRK</sequence>
<dbReference type="SMART" id="SM00228">
    <property type="entry name" value="PDZ"/>
    <property type="match status" value="1"/>
</dbReference>
<feature type="transmembrane region" description="Helical" evidence="1">
    <location>
        <begin position="78"/>
        <end position="96"/>
    </location>
</feature>
<protein>
    <submittedName>
        <fullName evidence="3">PDZ domain-containing protein</fullName>
    </submittedName>
</protein>
<dbReference type="EMBL" id="QFCR01000023">
    <property type="protein sequence ID" value="TNK89976.1"/>
    <property type="molecule type" value="Genomic_DNA"/>
</dbReference>
<evidence type="ECO:0000256" key="1">
    <source>
        <dbReference type="SAM" id="Phobius"/>
    </source>
</evidence>
<reference evidence="3 4" key="1">
    <citation type="submission" date="2018-05" db="EMBL/GenBank/DDBJ databases">
        <title>Lactobacillus sanfranciscensis Ah4 draft denome sequence.</title>
        <authorList>
            <person name="Zhang G."/>
        </authorList>
    </citation>
    <scope>NUCLEOTIDE SEQUENCE [LARGE SCALE GENOMIC DNA]</scope>
    <source>
        <strain evidence="3 4">Ah4</strain>
    </source>
</reference>
<keyword evidence="1" id="KW-1133">Transmembrane helix</keyword>
<dbReference type="InterPro" id="IPR001478">
    <property type="entry name" value="PDZ"/>
</dbReference>